<dbReference type="Pfam" id="PF11796">
    <property type="entry name" value="DUF3323"/>
    <property type="match status" value="1"/>
</dbReference>
<dbReference type="InterPro" id="IPR024466">
    <property type="entry name" value="CHP02679_N"/>
</dbReference>
<dbReference type="Pfam" id="PF09664">
    <property type="entry name" value="DUF2399"/>
    <property type="match status" value="1"/>
</dbReference>
<dbReference type="RefSeq" id="WP_005980879.1">
    <property type="nucleotide sequence ID" value="NZ_CABKNW010000005.1"/>
</dbReference>
<gene>
    <name evidence="3" type="ORF">NCTC12112_02551</name>
</gene>
<dbReference type="GO" id="GO:0003677">
    <property type="term" value="F:DNA binding"/>
    <property type="evidence" value="ECO:0007669"/>
    <property type="project" value="InterPro"/>
</dbReference>
<dbReference type="GeneID" id="78453829"/>
<accession>A0AAX2JE68</accession>
<organism evidence="3 4">
    <name type="scientific">Fusobacterium ulcerans</name>
    <dbReference type="NCBI Taxonomy" id="861"/>
    <lineage>
        <taxon>Bacteria</taxon>
        <taxon>Fusobacteriati</taxon>
        <taxon>Fusobacteriota</taxon>
        <taxon>Fusobacteriia</taxon>
        <taxon>Fusobacteriales</taxon>
        <taxon>Fusobacteriaceae</taxon>
        <taxon>Fusobacterium</taxon>
    </lineage>
</organism>
<evidence type="ECO:0000313" key="4">
    <source>
        <dbReference type="Proteomes" id="UP000249008"/>
    </source>
</evidence>
<dbReference type="Gene3D" id="3.40.1360.10">
    <property type="match status" value="1"/>
</dbReference>
<dbReference type="GO" id="GO:0005694">
    <property type="term" value="C:chromosome"/>
    <property type="evidence" value="ECO:0007669"/>
    <property type="project" value="InterPro"/>
</dbReference>
<dbReference type="InterPro" id="IPR024465">
    <property type="entry name" value="DUF2399"/>
</dbReference>
<feature type="domain" description="DUF2399" evidence="1">
    <location>
        <begin position="268"/>
        <end position="420"/>
    </location>
</feature>
<dbReference type="AlphaFoldDB" id="A0AAX2JE68"/>
<proteinExistence type="predicted"/>
<dbReference type="InterPro" id="IPR036078">
    <property type="entry name" value="Spo11/TopoVI_A_sf"/>
</dbReference>
<reference evidence="3 4" key="1">
    <citation type="submission" date="2018-06" db="EMBL/GenBank/DDBJ databases">
        <authorList>
            <consortium name="Pathogen Informatics"/>
            <person name="Doyle S."/>
        </authorList>
    </citation>
    <scope>NUCLEOTIDE SEQUENCE [LARGE SCALE GENOMIC DNA]</scope>
    <source>
        <strain evidence="3 4">NCTC12112</strain>
    </source>
</reference>
<dbReference type="EMBL" id="LS483487">
    <property type="protein sequence ID" value="SQJ11065.1"/>
    <property type="molecule type" value="Genomic_DNA"/>
</dbReference>
<sequence>MLNECIRYFKESKGYKRIFQQLKDKYISYGKLSGNIVIDNPEKIEVEAIKGLLGRVMEGNKIKFKISEFEKVLKESRFREIELMDLLEGYFSESIITKKEKKIEKEMSKEIFFQNIKERLKIAEEYNETAAELLEKIIRDKGSFYKHDADNTETENMIYFTIKAINFLKKSKERIKIAILGAEITSNPHYFDRGMPAGQLLLNLLFHINNMEYTKEAEKVLELYYISGIEVDTISSFTTAFGISLHTEKGIHQAYEEFIKQSEEYIITMSNLKKVIKADCKRKKVFIVENQMVFSYLCEYFKDKEIALLCTSGQLKTASLILIDMLCRKGCTLYYSGDIDPEGIEIADKLIQRRGSKIIPWCFTIEDYKLNISEKIISEESMKKLEKIKSDCFIELIEEVKNKKRAGYQELILDKMKEDIKKINWDL</sequence>
<feature type="domain" description="Conserved hypothetical protein CHP02679 N terminus" evidence="2">
    <location>
        <begin position="33"/>
        <end position="243"/>
    </location>
</feature>
<name>A0AAX2JE68_9FUSO</name>
<dbReference type="SUPFAM" id="SSF56726">
    <property type="entry name" value="DNA topoisomerase IV, alpha subunit"/>
    <property type="match status" value="1"/>
</dbReference>
<evidence type="ECO:0000259" key="1">
    <source>
        <dbReference type="Pfam" id="PF09664"/>
    </source>
</evidence>
<dbReference type="Proteomes" id="UP000249008">
    <property type="component" value="Chromosome 1"/>
</dbReference>
<evidence type="ECO:0000259" key="2">
    <source>
        <dbReference type="Pfam" id="PF11796"/>
    </source>
</evidence>
<protein>
    <submittedName>
        <fullName evidence="3">Protein of uncharacterized function C-terminus (DUF2399)</fullName>
    </submittedName>
</protein>
<evidence type="ECO:0000313" key="3">
    <source>
        <dbReference type="EMBL" id="SQJ11065.1"/>
    </source>
</evidence>